<dbReference type="SMART" id="SM00471">
    <property type="entry name" value="HDc"/>
    <property type="match status" value="1"/>
</dbReference>
<name>A0A917XXU6_9BACI</name>
<dbReference type="EMBL" id="BMOS01000009">
    <property type="protein sequence ID" value="GGN56214.1"/>
    <property type="molecule type" value="Genomic_DNA"/>
</dbReference>
<evidence type="ECO:0000313" key="2">
    <source>
        <dbReference type="EMBL" id="GGN56214.1"/>
    </source>
</evidence>
<evidence type="ECO:0000259" key="1">
    <source>
        <dbReference type="PROSITE" id="PS51831"/>
    </source>
</evidence>
<evidence type="ECO:0000313" key="3">
    <source>
        <dbReference type="Proteomes" id="UP000624041"/>
    </source>
</evidence>
<dbReference type="SUPFAM" id="SSF109604">
    <property type="entry name" value="HD-domain/PDEase-like"/>
    <property type="match status" value="1"/>
</dbReference>
<feature type="domain" description="HD" evidence="1">
    <location>
        <begin position="28"/>
        <end position="127"/>
    </location>
</feature>
<dbReference type="Gene3D" id="1.20.58.1910">
    <property type="match status" value="1"/>
</dbReference>
<reference evidence="2" key="2">
    <citation type="submission" date="2020-09" db="EMBL/GenBank/DDBJ databases">
        <authorList>
            <person name="Sun Q."/>
            <person name="Ohkuma M."/>
        </authorList>
    </citation>
    <scope>NUCLEOTIDE SEQUENCE</scope>
    <source>
        <strain evidence="2">JCM 17251</strain>
    </source>
</reference>
<gene>
    <name evidence="2" type="ORF">GCM10007971_15810</name>
</gene>
<dbReference type="Gene3D" id="1.10.472.50">
    <property type="entry name" value="HD-domain/PDEase-like"/>
    <property type="match status" value="1"/>
</dbReference>
<dbReference type="CDD" id="cd00077">
    <property type="entry name" value="HDc"/>
    <property type="match status" value="1"/>
</dbReference>
<dbReference type="PANTHER" id="PTHR33594">
    <property type="entry name" value="SUPERFAMILY HYDROLASE, PUTATIVE (AFU_ORTHOLOGUE AFUA_1G03035)-RELATED"/>
    <property type="match status" value="1"/>
</dbReference>
<dbReference type="PROSITE" id="PS51831">
    <property type="entry name" value="HD"/>
    <property type="match status" value="1"/>
</dbReference>
<reference evidence="2" key="1">
    <citation type="journal article" date="2014" name="Int. J. Syst. Evol. Microbiol.">
        <title>Complete genome sequence of Corynebacterium casei LMG S-19264T (=DSM 44701T), isolated from a smear-ripened cheese.</title>
        <authorList>
            <consortium name="US DOE Joint Genome Institute (JGI-PGF)"/>
            <person name="Walter F."/>
            <person name="Albersmeier A."/>
            <person name="Kalinowski J."/>
            <person name="Ruckert C."/>
        </authorList>
    </citation>
    <scope>NUCLEOTIDE SEQUENCE</scope>
    <source>
        <strain evidence="2">JCM 17251</strain>
    </source>
</reference>
<organism evidence="2 3">
    <name type="scientific">Oceanobacillus indicireducens</name>
    <dbReference type="NCBI Taxonomy" id="1004261"/>
    <lineage>
        <taxon>Bacteria</taxon>
        <taxon>Bacillati</taxon>
        <taxon>Bacillota</taxon>
        <taxon>Bacilli</taxon>
        <taxon>Bacillales</taxon>
        <taxon>Bacillaceae</taxon>
        <taxon>Oceanobacillus</taxon>
    </lineage>
</organism>
<dbReference type="RefSeq" id="WP_188856735.1">
    <property type="nucleotide sequence ID" value="NZ_BMOS01000009.1"/>
</dbReference>
<protein>
    <submittedName>
        <fullName evidence="2">Phosphohydrolase</fullName>
    </submittedName>
</protein>
<dbReference type="InterPro" id="IPR006674">
    <property type="entry name" value="HD_domain"/>
</dbReference>
<dbReference type="Proteomes" id="UP000624041">
    <property type="component" value="Unassembled WGS sequence"/>
</dbReference>
<proteinExistence type="predicted"/>
<sequence>MDEIQQQQLNEIREFTYQLFHDDPTGHDYEHMRRVALMAKKIAKEEGRDPFLCEAAGWLHDVGDRKLFSDPDQAIDEMNIFLDHISIHNQAKHDINHVISTISFKEGKTPATWTGKIVQDADRLDAIGAIGIARTFQYGGANNQLIYKQGNPHTSIQHFYDKLLKIKDKLHTSYAKQIAMERHRWMLLFLEQFHKEWGTDK</sequence>
<dbReference type="InterPro" id="IPR003607">
    <property type="entry name" value="HD/PDEase_dom"/>
</dbReference>
<comment type="caution">
    <text evidence="2">The sequence shown here is derived from an EMBL/GenBank/DDBJ whole genome shotgun (WGS) entry which is preliminary data.</text>
</comment>
<dbReference type="PANTHER" id="PTHR33594:SF1">
    <property type="entry name" value="HD_PDEASE DOMAIN-CONTAINING PROTEIN"/>
    <property type="match status" value="1"/>
</dbReference>
<dbReference type="AlphaFoldDB" id="A0A917XXU6"/>
<accession>A0A917XXU6</accession>
<dbReference type="Pfam" id="PF01966">
    <property type="entry name" value="HD"/>
    <property type="match status" value="1"/>
</dbReference>
<keyword evidence="3" id="KW-1185">Reference proteome</keyword>